<sequence>MREDFLHYVWQHQYFDKTDLRTADGEDIQVLRPGHRNADAGPDFLNARLRLGEVEWNGAVEIHLRSSDWARHSHQTDQKYDQVILHVVGSHDADVARTNGSLIPALALQPRLLPELLARYQALVEAPVVAPLPCAPLLNLVPEITKTMMTERALLERVEAKADVIMTLHQHLGQDWEATAYHALMAAFGFQKNGEPLARLAKAVPLAVLRRHRHDQRQLEALLFGQAGFLADNEETVADEYIQDLKQEHEFLRHKYGLGPAALLVHEWNYLRLRPANFPPVRLGQLAGLLHARPALFDALLTAQSVAALTEFFQAPAPAYWRTHFRPGRPGKVPSLGKSSIDLLITNVVVPLRVAYARHVGQPALVESSVALLSELPAEHNQFTDVYEALAFAHRTAADSQGLLSLHKSYCAPAAACTAPSVAACCSNPASPGESSTGHFT</sequence>
<dbReference type="RefSeq" id="WP_380204036.1">
    <property type="nucleotide sequence ID" value="NZ_JBHTEK010000001.1"/>
</dbReference>
<dbReference type="InterPro" id="IPR021272">
    <property type="entry name" value="DUF2851"/>
</dbReference>
<comment type="caution">
    <text evidence="1">The sequence shown here is derived from an EMBL/GenBank/DDBJ whole genome shotgun (WGS) entry which is preliminary data.</text>
</comment>
<dbReference type="Pfam" id="PF11013">
    <property type="entry name" value="DUF2851"/>
    <property type="match status" value="1"/>
</dbReference>
<accession>A0ABW2U587</accession>
<protein>
    <submittedName>
        <fullName evidence="1">DUF2851 family protein</fullName>
    </submittedName>
</protein>
<organism evidence="1 2">
    <name type="scientific">Hymenobacter humi</name>
    <dbReference type="NCBI Taxonomy" id="1411620"/>
    <lineage>
        <taxon>Bacteria</taxon>
        <taxon>Pseudomonadati</taxon>
        <taxon>Bacteroidota</taxon>
        <taxon>Cytophagia</taxon>
        <taxon>Cytophagales</taxon>
        <taxon>Hymenobacteraceae</taxon>
        <taxon>Hymenobacter</taxon>
    </lineage>
</organism>
<dbReference type="EMBL" id="JBHTEK010000001">
    <property type="protein sequence ID" value="MFC7668597.1"/>
    <property type="molecule type" value="Genomic_DNA"/>
</dbReference>
<evidence type="ECO:0000313" key="1">
    <source>
        <dbReference type="EMBL" id="MFC7668597.1"/>
    </source>
</evidence>
<reference evidence="2" key="1">
    <citation type="journal article" date="2019" name="Int. J. Syst. Evol. Microbiol.">
        <title>The Global Catalogue of Microorganisms (GCM) 10K type strain sequencing project: providing services to taxonomists for standard genome sequencing and annotation.</title>
        <authorList>
            <consortium name="The Broad Institute Genomics Platform"/>
            <consortium name="The Broad Institute Genome Sequencing Center for Infectious Disease"/>
            <person name="Wu L."/>
            <person name="Ma J."/>
        </authorList>
    </citation>
    <scope>NUCLEOTIDE SEQUENCE [LARGE SCALE GENOMIC DNA]</scope>
    <source>
        <strain evidence="2">JCM 19635</strain>
    </source>
</reference>
<gene>
    <name evidence="1" type="ORF">ACFQT0_15390</name>
</gene>
<dbReference type="Proteomes" id="UP001596513">
    <property type="component" value="Unassembled WGS sequence"/>
</dbReference>
<name>A0ABW2U587_9BACT</name>
<keyword evidence="2" id="KW-1185">Reference proteome</keyword>
<evidence type="ECO:0000313" key="2">
    <source>
        <dbReference type="Proteomes" id="UP001596513"/>
    </source>
</evidence>
<proteinExistence type="predicted"/>